<sequence>MEAHHKENGGFIFAFYEMQRDMSERFPDLTQSDLARLMFIGTYVGWQGGELSYGNGVRIDRKVLEKLLDISRSKFSEFFSKLTDLGILNEDNTGAIRVNPSVFYRGAEKDFKKVAGAMQYTRVYRKTIRELYAMYNGRTIKQLGLIYAVLPYINFNYNIVCHNAEEYNKDNVKPMTTADLAKKLGYSKAEQLTKALRGVKYEGQRVFGFFECEDDARKKKIVVNPNVIYAGSGEKLDGIKILFKSA</sequence>
<reference evidence="1" key="1">
    <citation type="submission" date="2019-11" db="EMBL/GenBank/DDBJ databases">
        <title>Genome sequences of 17 halophilic strains isolated from different environments.</title>
        <authorList>
            <person name="Furrow R.E."/>
        </authorList>
    </citation>
    <scope>NUCLEOTIDE SEQUENCE</scope>
    <source>
        <strain evidence="1">22510_22_Filter</strain>
    </source>
</reference>
<comment type="caution">
    <text evidence="1">The sequence shown here is derived from an EMBL/GenBank/DDBJ whole genome shotgun (WGS) entry which is preliminary data.</text>
</comment>
<protein>
    <submittedName>
        <fullName evidence="1">Uncharacterized protein</fullName>
    </submittedName>
</protein>
<dbReference type="Proteomes" id="UP000466692">
    <property type="component" value="Unassembled WGS sequence"/>
</dbReference>
<keyword evidence="2" id="KW-1185">Reference proteome</keyword>
<proteinExistence type="predicted"/>
<organism evidence="1 2">
    <name type="scientific">Pontibacillus yanchengensis</name>
    <dbReference type="NCBI Taxonomy" id="462910"/>
    <lineage>
        <taxon>Bacteria</taxon>
        <taxon>Bacillati</taxon>
        <taxon>Bacillota</taxon>
        <taxon>Bacilli</taxon>
        <taxon>Bacillales</taxon>
        <taxon>Bacillaceae</taxon>
        <taxon>Pontibacillus</taxon>
    </lineage>
</organism>
<name>A0ACC7VEA8_9BACI</name>
<gene>
    <name evidence="1" type="ORF">GLW08_08135</name>
</gene>
<evidence type="ECO:0000313" key="1">
    <source>
        <dbReference type="EMBL" id="MYL53306.1"/>
    </source>
</evidence>
<evidence type="ECO:0000313" key="2">
    <source>
        <dbReference type="Proteomes" id="UP000466692"/>
    </source>
</evidence>
<dbReference type="EMBL" id="WMEU01000002">
    <property type="protein sequence ID" value="MYL53306.1"/>
    <property type="molecule type" value="Genomic_DNA"/>
</dbReference>
<accession>A0ACC7VEA8</accession>